<accession>A0A2T6B806</accession>
<organism evidence="5 6">
    <name type="scientific">Melghirimyces profundicolus</name>
    <dbReference type="NCBI Taxonomy" id="1242148"/>
    <lineage>
        <taxon>Bacteria</taxon>
        <taxon>Bacillati</taxon>
        <taxon>Bacillota</taxon>
        <taxon>Bacilli</taxon>
        <taxon>Bacillales</taxon>
        <taxon>Thermoactinomycetaceae</taxon>
        <taxon>Melghirimyces</taxon>
    </lineage>
</organism>
<dbReference type="PANTHER" id="PTHR43356">
    <property type="entry name" value="PHOSPHATE ACETYLTRANSFERASE"/>
    <property type="match status" value="1"/>
</dbReference>
<dbReference type="NCBIfam" id="NF006045">
    <property type="entry name" value="PRK08190.1"/>
    <property type="match status" value="1"/>
</dbReference>
<evidence type="ECO:0000313" key="5">
    <source>
        <dbReference type="EMBL" id="PTX52195.1"/>
    </source>
</evidence>
<keyword evidence="3" id="KW-0012">Acyltransferase</keyword>
<dbReference type="GO" id="GO:0019605">
    <property type="term" value="P:butyrate metabolic process"/>
    <property type="evidence" value="ECO:0007669"/>
    <property type="project" value="InterPro"/>
</dbReference>
<dbReference type="PIRSF" id="PIRSF000428">
    <property type="entry name" value="P_Ac_trans"/>
    <property type="match status" value="1"/>
</dbReference>
<dbReference type="InterPro" id="IPR014079">
    <property type="entry name" value="Phosphate_butyryltransferase"/>
</dbReference>
<dbReference type="Pfam" id="PF01515">
    <property type="entry name" value="PTA_PTB"/>
    <property type="match status" value="1"/>
</dbReference>
<dbReference type="InterPro" id="IPR050500">
    <property type="entry name" value="Phos_Acetyltrans/Butyryltrans"/>
</dbReference>
<protein>
    <submittedName>
        <fullName evidence="5">Phosphate butyryltransferase</fullName>
    </submittedName>
</protein>
<evidence type="ECO:0000256" key="1">
    <source>
        <dbReference type="ARBA" id="ARBA00005656"/>
    </source>
</evidence>
<keyword evidence="2 5" id="KW-0808">Transferase</keyword>
<dbReference type="Gene3D" id="3.40.718.10">
    <property type="entry name" value="Isopropylmalate Dehydrogenase"/>
    <property type="match status" value="1"/>
</dbReference>
<dbReference type="GO" id="GO:0050182">
    <property type="term" value="F:phosphate butyryltransferase activity"/>
    <property type="evidence" value="ECO:0007669"/>
    <property type="project" value="InterPro"/>
</dbReference>
<sequence>METIRSFEQVLRQAQSLPAITAAVAAADDHEVLEAVLEAKERQIADFLLFGDEARIRDWAESRGLDLKDITVSHQPDPVIACRDAVRAVREGQADVVMKGMVQSSDFLRAILNKETGLRGKKVLSHVAVFEVPGYDRLIHVTDPALNLAPELKEKVQILENAIDLCHSLGLTEPRVAVLGAVEVINPNMPPTLDAAVLTQMNRRGQIRGAIIDGPFALDNAVSVASARHKKIDSPVGGKADVLLVPDIEAGNILYKSMVYFAKAKIGALVLGASVPVVLTSRADSHEAKLHSIALAVLEADRMR</sequence>
<dbReference type="SUPFAM" id="SSF53659">
    <property type="entry name" value="Isocitrate/Isopropylmalate dehydrogenase-like"/>
    <property type="match status" value="1"/>
</dbReference>
<evidence type="ECO:0000313" key="6">
    <source>
        <dbReference type="Proteomes" id="UP000244240"/>
    </source>
</evidence>
<reference evidence="5 6" key="1">
    <citation type="submission" date="2018-04" db="EMBL/GenBank/DDBJ databases">
        <title>Genomic Encyclopedia of Archaeal and Bacterial Type Strains, Phase II (KMG-II): from individual species to whole genera.</title>
        <authorList>
            <person name="Goeker M."/>
        </authorList>
    </citation>
    <scope>NUCLEOTIDE SEQUENCE [LARGE SCALE GENOMIC DNA]</scope>
    <source>
        <strain evidence="5 6">DSM 45787</strain>
    </source>
</reference>
<proteinExistence type="inferred from homology"/>
<dbReference type="EMBL" id="QBKR01000031">
    <property type="protein sequence ID" value="PTX52195.1"/>
    <property type="molecule type" value="Genomic_DNA"/>
</dbReference>
<comment type="similarity">
    <text evidence="1">Belongs to the phosphate acetyltransferase and butyryltransferase family.</text>
</comment>
<dbReference type="NCBIfam" id="NF005837">
    <property type="entry name" value="PRK07742.1"/>
    <property type="match status" value="1"/>
</dbReference>
<dbReference type="InterPro" id="IPR012147">
    <property type="entry name" value="P_Ac_Bu_trans"/>
</dbReference>
<evidence type="ECO:0000256" key="2">
    <source>
        <dbReference type="ARBA" id="ARBA00022679"/>
    </source>
</evidence>
<dbReference type="Proteomes" id="UP000244240">
    <property type="component" value="Unassembled WGS sequence"/>
</dbReference>
<evidence type="ECO:0000259" key="4">
    <source>
        <dbReference type="Pfam" id="PF01515"/>
    </source>
</evidence>
<dbReference type="InterPro" id="IPR002505">
    <property type="entry name" value="PTA_PTB"/>
</dbReference>
<keyword evidence="6" id="KW-1185">Reference proteome</keyword>
<gene>
    <name evidence="5" type="ORF">C8P63_13111</name>
</gene>
<dbReference type="PANTHER" id="PTHR43356:SF2">
    <property type="entry name" value="PHOSPHATE ACETYLTRANSFERASE"/>
    <property type="match status" value="1"/>
</dbReference>
<feature type="domain" description="Phosphate acetyl/butaryl transferase" evidence="4">
    <location>
        <begin position="85"/>
        <end position="297"/>
    </location>
</feature>
<evidence type="ECO:0000256" key="3">
    <source>
        <dbReference type="ARBA" id="ARBA00023315"/>
    </source>
</evidence>
<dbReference type="NCBIfam" id="TIGR02706">
    <property type="entry name" value="P_butyryltrans"/>
    <property type="match status" value="1"/>
</dbReference>
<name>A0A2T6B806_9BACL</name>
<dbReference type="AlphaFoldDB" id="A0A2T6B806"/>
<dbReference type="NCBIfam" id="NF004472">
    <property type="entry name" value="PRK05805.1"/>
    <property type="match status" value="1"/>
</dbReference>
<comment type="caution">
    <text evidence="5">The sequence shown here is derived from an EMBL/GenBank/DDBJ whole genome shotgun (WGS) entry which is preliminary data.</text>
</comment>